<feature type="compositionally biased region" description="Polar residues" evidence="1">
    <location>
        <begin position="82"/>
        <end position="93"/>
    </location>
</feature>
<organism evidence="2 3">
    <name type="scientific">Synaphobranchus kaupii</name>
    <name type="common">Kaup's arrowtooth eel</name>
    <dbReference type="NCBI Taxonomy" id="118154"/>
    <lineage>
        <taxon>Eukaryota</taxon>
        <taxon>Metazoa</taxon>
        <taxon>Chordata</taxon>
        <taxon>Craniata</taxon>
        <taxon>Vertebrata</taxon>
        <taxon>Euteleostomi</taxon>
        <taxon>Actinopterygii</taxon>
        <taxon>Neopterygii</taxon>
        <taxon>Teleostei</taxon>
        <taxon>Anguilliformes</taxon>
        <taxon>Synaphobranchidae</taxon>
        <taxon>Synaphobranchus</taxon>
    </lineage>
</organism>
<keyword evidence="3" id="KW-1185">Reference proteome</keyword>
<gene>
    <name evidence="2" type="ORF">SKAU_G00356540</name>
</gene>
<dbReference type="Proteomes" id="UP001152622">
    <property type="component" value="Chromosome 17"/>
</dbReference>
<name>A0A9Q1EHG5_SYNKA</name>
<proteinExistence type="predicted"/>
<sequence length="93" mass="9886">MGIVHCVAQLAASSASSASSIWPVWPSTAFVCVRDGNVSDRAHAARNPVKHWAVIDADNVRWCGHKKHGGRTRGQEPAASVRPTSAAQNINDS</sequence>
<evidence type="ECO:0000313" key="3">
    <source>
        <dbReference type="Proteomes" id="UP001152622"/>
    </source>
</evidence>
<evidence type="ECO:0000256" key="1">
    <source>
        <dbReference type="SAM" id="MobiDB-lite"/>
    </source>
</evidence>
<feature type="region of interest" description="Disordered" evidence="1">
    <location>
        <begin position="66"/>
        <end position="93"/>
    </location>
</feature>
<dbReference type="AlphaFoldDB" id="A0A9Q1EHG5"/>
<dbReference type="EMBL" id="JAINUF010000017">
    <property type="protein sequence ID" value="KAJ8338868.1"/>
    <property type="molecule type" value="Genomic_DNA"/>
</dbReference>
<accession>A0A9Q1EHG5</accession>
<evidence type="ECO:0000313" key="2">
    <source>
        <dbReference type="EMBL" id="KAJ8338868.1"/>
    </source>
</evidence>
<reference evidence="2" key="1">
    <citation type="journal article" date="2023" name="Science">
        <title>Genome structures resolve the early diversification of teleost fishes.</title>
        <authorList>
            <person name="Parey E."/>
            <person name="Louis A."/>
            <person name="Montfort J."/>
            <person name="Bouchez O."/>
            <person name="Roques C."/>
            <person name="Iampietro C."/>
            <person name="Lluch J."/>
            <person name="Castinel A."/>
            <person name="Donnadieu C."/>
            <person name="Desvignes T."/>
            <person name="Floi Bucao C."/>
            <person name="Jouanno E."/>
            <person name="Wen M."/>
            <person name="Mejri S."/>
            <person name="Dirks R."/>
            <person name="Jansen H."/>
            <person name="Henkel C."/>
            <person name="Chen W.J."/>
            <person name="Zahm M."/>
            <person name="Cabau C."/>
            <person name="Klopp C."/>
            <person name="Thompson A.W."/>
            <person name="Robinson-Rechavi M."/>
            <person name="Braasch I."/>
            <person name="Lecointre G."/>
            <person name="Bobe J."/>
            <person name="Postlethwait J.H."/>
            <person name="Berthelot C."/>
            <person name="Roest Crollius H."/>
            <person name="Guiguen Y."/>
        </authorList>
    </citation>
    <scope>NUCLEOTIDE SEQUENCE</scope>
    <source>
        <strain evidence="2">WJC10195</strain>
    </source>
</reference>
<comment type="caution">
    <text evidence="2">The sequence shown here is derived from an EMBL/GenBank/DDBJ whole genome shotgun (WGS) entry which is preliminary data.</text>
</comment>
<protein>
    <submittedName>
        <fullName evidence="2">Uncharacterized protein</fullName>
    </submittedName>
</protein>